<dbReference type="Gene3D" id="3.40.50.2000">
    <property type="entry name" value="Glycogen Phosphorylase B"/>
    <property type="match status" value="2"/>
</dbReference>
<dbReference type="Proteomes" id="UP000007431">
    <property type="component" value="Unassembled WGS sequence"/>
</dbReference>
<dbReference type="eggNOG" id="ENOG502S0WA">
    <property type="taxonomic scope" value="Eukaryota"/>
</dbReference>
<dbReference type="AlphaFoldDB" id="D8QKC1"/>
<sequence length="474" mass="52260">MATQRILFITHCEQGQSNVHLATAFEIHARAVPGVEVHLASFAPLGKRFERMRGEGILLESGEKLLPQFHTIDGLTHFDGIDRLGTMRHKPNFEVWPKFANLMVPWTPDEYITIVDSIVANIENVDPHLIIVDTLFGQAVDACNLVGRPYNVLSPLLASMVCLQNQSFAALRYPLPGTGLPYPLPLTSIPLNLLHIASMVYYGVRSTQLRGVNAARARRGIPGAYQGLECLRVEPGRGYITPGVREVDLPFERPDNLYLCGSISNDFKSLDESDPELAAWLDRAPTVMMIMGTHFDFDAPLARRVLNGLLDGVDPDTQILWKVPNRKELDLVFDELLTSAHDRDRVRAVTWFDAEPAAILEHENIVAYVHHGGANSYFECARAGKPHVVLAQWADTYYNAVAVEYAGLGVYGNKTCAPDVDAKELSVAVARVTSGEEGAGFRERARVAGVKCRDAGGRKTAADVVLSLLVKKKE</sequence>
<dbReference type="PANTHER" id="PTHR48043:SF145">
    <property type="entry name" value="FI06409P-RELATED"/>
    <property type="match status" value="1"/>
</dbReference>
<accession>D8QKC1</accession>
<proteinExistence type="predicted"/>
<dbReference type="VEuPathDB" id="FungiDB:SCHCODRAFT_02644956"/>
<dbReference type="GO" id="GO:0016758">
    <property type="term" value="F:hexosyltransferase activity"/>
    <property type="evidence" value="ECO:0007669"/>
    <property type="project" value="UniProtKB-ARBA"/>
</dbReference>
<dbReference type="GeneID" id="9593309"/>
<keyword evidence="1" id="KW-0328">Glycosyltransferase</keyword>
<protein>
    <submittedName>
        <fullName evidence="4">Glycosyltransferase family 1 protein</fullName>
    </submittedName>
</protein>
<dbReference type="InParanoid" id="D8QKC1"/>
<dbReference type="EMBL" id="GL377316">
    <property type="protein sequence ID" value="EFI91689.1"/>
    <property type="molecule type" value="Genomic_DNA"/>
</dbReference>
<dbReference type="SUPFAM" id="SSF53756">
    <property type="entry name" value="UDP-Glycosyltransferase/glycogen phosphorylase"/>
    <property type="match status" value="1"/>
</dbReference>
<dbReference type="KEGG" id="scm:SCHCO_02644956"/>
<evidence type="ECO:0000256" key="1">
    <source>
        <dbReference type="ARBA" id="ARBA00022676"/>
    </source>
</evidence>
<dbReference type="PANTHER" id="PTHR48043">
    <property type="entry name" value="EG:EG0003.4 PROTEIN-RELATED"/>
    <property type="match status" value="1"/>
</dbReference>
<evidence type="ECO:0000313" key="5">
    <source>
        <dbReference type="Proteomes" id="UP000007431"/>
    </source>
</evidence>
<dbReference type="CDD" id="cd03784">
    <property type="entry name" value="GT1_Gtf-like"/>
    <property type="match status" value="1"/>
</dbReference>
<dbReference type="OrthoDB" id="5835829at2759"/>
<dbReference type="HOGENOM" id="CLU_031484_0_0_1"/>
<organism evidence="5">
    <name type="scientific">Schizophyllum commune (strain H4-8 / FGSC 9210)</name>
    <name type="common">Split gill fungus</name>
    <dbReference type="NCBI Taxonomy" id="578458"/>
    <lineage>
        <taxon>Eukaryota</taxon>
        <taxon>Fungi</taxon>
        <taxon>Dikarya</taxon>
        <taxon>Basidiomycota</taxon>
        <taxon>Agaricomycotina</taxon>
        <taxon>Agaricomycetes</taxon>
        <taxon>Agaricomycetidae</taxon>
        <taxon>Agaricales</taxon>
        <taxon>Schizophyllaceae</taxon>
        <taxon>Schizophyllum</taxon>
    </lineage>
</organism>
<dbReference type="InterPro" id="IPR010610">
    <property type="entry name" value="EryCIII-like_C"/>
</dbReference>
<dbReference type="OMA" id="DYGQANV"/>
<evidence type="ECO:0000259" key="3">
    <source>
        <dbReference type="Pfam" id="PF06722"/>
    </source>
</evidence>
<dbReference type="GO" id="GO:0008194">
    <property type="term" value="F:UDP-glycosyltransferase activity"/>
    <property type="evidence" value="ECO:0007669"/>
    <property type="project" value="InterPro"/>
</dbReference>
<reference evidence="4 5" key="1">
    <citation type="journal article" date="2010" name="Nat. Biotechnol.">
        <title>Genome sequence of the model mushroom Schizophyllum commune.</title>
        <authorList>
            <person name="Ohm R.A."/>
            <person name="de Jong J.F."/>
            <person name="Lugones L.G."/>
            <person name="Aerts A."/>
            <person name="Kothe E."/>
            <person name="Stajich J.E."/>
            <person name="de Vries R.P."/>
            <person name="Record E."/>
            <person name="Levasseur A."/>
            <person name="Baker S.E."/>
            <person name="Bartholomew K.A."/>
            <person name="Coutinho P.M."/>
            <person name="Erdmann S."/>
            <person name="Fowler T.J."/>
            <person name="Gathman A.C."/>
            <person name="Lombard V."/>
            <person name="Henrissat B."/>
            <person name="Knabe N."/>
            <person name="Kuees U."/>
            <person name="Lilly W.W."/>
            <person name="Lindquist E."/>
            <person name="Lucas S."/>
            <person name="Magnuson J.K."/>
            <person name="Piumi F."/>
            <person name="Raudaskoski M."/>
            <person name="Salamov A."/>
            <person name="Schmutz J."/>
            <person name="Schwarze F.W.M.R."/>
            <person name="vanKuyk P.A."/>
            <person name="Horton J.S."/>
            <person name="Grigoriev I.V."/>
            <person name="Woesten H.A.B."/>
        </authorList>
    </citation>
    <scope>NUCLEOTIDE SEQUENCE [LARGE SCALE GENOMIC DNA]</scope>
    <source>
        <strain evidence="5">H4-8 / FGSC 9210</strain>
    </source>
</reference>
<evidence type="ECO:0000256" key="2">
    <source>
        <dbReference type="ARBA" id="ARBA00022679"/>
    </source>
</evidence>
<evidence type="ECO:0000313" key="4">
    <source>
        <dbReference type="EMBL" id="EFI91689.1"/>
    </source>
</evidence>
<name>D8QKC1_SCHCM</name>
<keyword evidence="2 4" id="KW-0808">Transferase</keyword>
<dbReference type="InterPro" id="IPR050271">
    <property type="entry name" value="UDP-glycosyltransferase"/>
</dbReference>
<dbReference type="InterPro" id="IPR002213">
    <property type="entry name" value="UDP_glucos_trans"/>
</dbReference>
<dbReference type="RefSeq" id="XP_003026592.1">
    <property type="nucleotide sequence ID" value="XM_003026546.1"/>
</dbReference>
<keyword evidence="5" id="KW-1185">Reference proteome</keyword>
<dbReference type="Pfam" id="PF06722">
    <property type="entry name" value="EryCIII-like_C"/>
    <property type="match status" value="1"/>
</dbReference>
<feature type="domain" description="Erythromycin biosynthesis protein CIII-like C-terminal" evidence="3">
    <location>
        <begin position="363"/>
        <end position="434"/>
    </location>
</feature>
<gene>
    <name evidence="4" type="ORF">SCHCODRAFT_238476</name>
</gene>